<evidence type="ECO:0000256" key="3">
    <source>
        <dbReference type="ARBA" id="ARBA00022448"/>
    </source>
</evidence>
<dbReference type="InterPro" id="IPR036837">
    <property type="entry name" value="Cation_efflux_CTD_sf"/>
</dbReference>
<keyword evidence="5" id="KW-0862">Zinc</keyword>
<evidence type="ECO:0000259" key="11">
    <source>
        <dbReference type="Pfam" id="PF16916"/>
    </source>
</evidence>
<evidence type="ECO:0000256" key="8">
    <source>
        <dbReference type="ARBA" id="ARBA00023136"/>
    </source>
</evidence>
<evidence type="ECO:0000256" key="7">
    <source>
        <dbReference type="ARBA" id="ARBA00023065"/>
    </source>
</evidence>
<dbReference type="Pfam" id="PF01545">
    <property type="entry name" value="Cation_efflux"/>
    <property type="match status" value="1"/>
</dbReference>
<evidence type="ECO:0000256" key="6">
    <source>
        <dbReference type="ARBA" id="ARBA00022989"/>
    </source>
</evidence>
<dbReference type="PANTHER" id="PTHR11562:SF17">
    <property type="entry name" value="RE54080P-RELATED"/>
    <property type="match status" value="1"/>
</dbReference>
<dbReference type="SUPFAM" id="SSF161111">
    <property type="entry name" value="Cation efflux protein transmembrane domain-like"/>
    <property type="match status" value="1"/>
</dbReference>
<feature type="transmembrane region" description="Helical" evidence="9">
    <location>
        <begin position="183"/>
        <end position="201"/>
    </location>
</feature>
<reference evidence="12 13" key="1">
    <citation type="journal article" date="2022" name="IScience">
        <title>An ultrasensitive nanofiber-based assay for enzymatic hydrolysis and deep-sea microbial degradation of cellulose.</title>
        <authorList>
            <person name="Tsudome M."/>
            <person name="Tachioka M."/>
            <person name="Miyazaki M."/>
            <person name="Uchimura K."/>
            <person name="Tsuda M."/>
            <person name="Takaki Y."/>
            <person name="Deguchi S."/>
        </authorList>
    </citation>
    <scope>NUCLEOTIDE SEQUENCE [LARGE SCALE GENOMIC DNA]</scope>
    <source>
        <strain evidence="12 13">GE09</strain>
    </source>
</reference>
<feature type="domain" description="Cation efflux protein cytoplasmic" evidence="11">
    <location>
        <begin position="212"/>
        <end position="287"/>
    </location>
</feature>
<keyword evidence="4 9" id="KW-0812">Transmembrane</keyword>
<feature type="transmembrane region" description="Helical" evidence="9">
    <location>
        <begin position="159"/>
        <end position="177"/>
    </location>
</feature>
<evidence type="ECO:0000256" key="4">
    <source>
        <dbReference type="ARBA" id="ARBA00022692"/>
    </source>
</evidence>
<accession>A0AAN1WJC8</accession>
<dbReference type="Pfam" id="PF16916">
    <property type="entry name" value="ZT_dimer"/>
    <property type="match status" value="1"/>
</dbReference>
<keyword evidence="5" id="KW-0864">Zinc transport</keyword>
<protein>
    <submittedName>
        <fullName evidence="12">Cobalt-zinc-cadmium efflux system protein</fullName>
    </submittedName>
</protein>
<dbReference type="InterPro" id="IPR002524">
    <property type="entry name" value="Cation_efflux"/>
</dbReference>
<feature type="domain" description="Cation efflux protein transmembrane" evidence="10">
    <location>
        <begin position="22"/>
        <end position="205"/>
    </location>
</feature>
<organism evidence="12 13">
    <name type="scientific">Marinagarivorans cellulosilyticus</name>
    <dbReference type="NCBI Taxonomy" id="2721545"/>
    <lineage>
        <taxon>Bacteria</taxon>
        <taxon>Pseudomonadati</taxon>
        <taxon>Pseudomonadota</taxon>
        <taxon>Gammaproteobacteria</taxon>
        <taxon>Cellvibrionales</taxon>
        <taxon>Cellvibrionaceae</taxon>
        <taxon>Marinagarivorans</taxon>
    </lineage>
</organism>
<name>A0AAN1WJC8_9GAMM</name>
<dbReference type="GO" id="GO:0005385">
    <property type="term" value="F:zinc ion transmembrane transporter activity"/>
    <property type="evidence" value="ECO:0007669"/>
    <property type="project" value="TreeGrafter"/>
</dbReference>
<gene>
    <name evidence="12" type="ORF">MARGE09_P2882</name>
</gene>
<dbReference type="GO" id="GO:0005886">
    <property type="term" value="C:plasma membrane"/>
    <property type="evidence" value="ECO:0007669"/>
    <property type="project" value="TreeGrafter"/>
</dbReference>
<dbReference type="InterPro" id="IPR027470">
    <property type="entry name" value="Cation_efflux_CTD"/>
</dbReference>
<comment type="similarity">
    <text evidence="2">Belongs to the cation diffusion facilitator (CDF) transporter (TC 2.A.4) family. SLC30A subfamily.</text>
</comment>
<feature type="transmembrane region" description="Helical" evidence="9">
    <location>
        <begin position="20"/>
        <end position="39"/>
    </location>
</feature>
<dbReference type="InterPro" id="IPR058533">
    <property type="entry name" value="Cation_efflux_TM"/>
</dbReference>
<dbReference type="NCBIfam" id="TIGR01297">
    <property type="entry name" value="CDF"/>
    <property type="match status" value="1"/>
</dbReference>
<evidence type="ECO:0000313" key="12">
    <source>
        <dbReference type="EMBL" id="BCD98681.1"/>
    </source>
</evidence>
<dbReference type="PANTHER" id="PTHR11562">
    <property type="entry name" value="CATION EFFLUX PROTEIN/ ZINC TRANSPORTER"/>
    <property type="match status" value="1"/>
</dbReference>
<feature type="transmembrane region" description="Helical" evidence="9">
    <location>
        <begin position="84"/>
        <end position="104"/>
    </location>
</feature>
<dbReference type="KEGG" id="marq:MARGE09_P2882"/>
<proteinExistence type="inferred from homology"/>
<dbReference type="InterPro" id="IPR050681">
    <property type="entry name" value="CDF/SLC30A"/>
</dbReference>
<evidence type="ECO:0000256" key="9">
    <source>
        <dbReference type="SAM" id="Phobius"/>
    </source>
</evidence>
<sequence length="296" mass="33406">MHNHAYHNYEQHNESTSRIAWAFFLNVSFTIIEFIGGWLTNSTAIMADAVHDLGDSLSIGLAWILGNLSERESTSRFSYGYRRFSLLGALINGIVLIIGSIWVLSEAIPKLLNPEMPVIEGMFGLAVLGVTVNGYAAFKLSKGKSLNEQMLNWHLLEDVLGWVAVLVVSVILMFIEWPILDPILSIAFTIFILINVLRNLWATTKLFLQATPNDDTANTIRESLLSFAEVKEIHHLHFWSLDGEHHVMTAHLELSKLIEPTRQLQLKTEIADRLSGFGLEHTTIELEFPNEPCRDQ</sequence>
<dbReference type="AlphaFoldDB" id="A0AAN1WJC8"/>
<evidence type="ECO:0000259" key="10">
    <source>
        <dbReference type="Pfam" id="PF01545"/>
    </source>
</evidence>
<keyword evidence="13" id="KW-1185">Reference proteome</keyword>
<dbReference type="SUPFAM" id="SSF160240">
    <property type="entry name" value="Cation efflux protein cytoplasmic domain-like"/>
    <property type="match status" value="1"/>
</dbReference>
<dbReference type="EMBL" id="AP023086">
    <property type="protein sequence ID" value="BCD98681.1"/>
    <property type="molecule type" value="Genomic_DNA"/>
</dbReference>
<feature type="transmembrane region" description="Helical" evidence="9">
    <location>
        <begin position="116"/>
        <end position="138"/>
    </location>
</feature>
<comment type="subcellular location">
    <subcellularLocation>
        <location evidence="1">Membrane</location>
        <topology evidence="1">Multi-pass membrane protein</topology>
    </subcellularLocation>
</comment>
<keyword evidence="6 9" id="KW-1133">Transmembrane helix</keyword>
<dbReference type="InterPro" id="IPR027469">
    <property type="entry name" value="Cation_efflux_TMD_sf"/>
</dbReference>
<evidence type="ECO:0000256" key="2">
    <source>
        <dbReference type="ARBA" id="ARBA00008873"/>
    </source>
</evidence>
<keyword evidence="7" id="KW-0406">Ion transport</keyword>
<keyword evidence="3" id="KW-0813">Transport</keyword>
<dbReference type="Proteomes" id="UP001320119">
    <property type="component" value="Chromosome"/>
</dbReference>
<keyword evidence="8 9" id="KW-0472">Membrane</keyword>
<dbReference type="Gene3D" id="1.20.1510.10">
    <property type="entry name" value="Cation efflux protein transmembrane domain"/>
    <property type="match status" value="1"/>
</dbReference>
<dbReference type="RefSeq" id="WP_236983186.1">
    <property type="nucleotide sequence ID" value="NZ_AP023086.1"/>
</dbReference>
<evidence type="ECO:0000256" key="1">
    <source>
        <dbReference type="ARBA" id="ARBA00004141"/>
    </source>
</evidence>
<evidence type="ECO:0000313" key="13">
    <source>
        <dbReference type="Proteomes" id="UP001320119"/>
    </source>
</evidence>
<evidence type="ECO:0000256" key="5">
    <source>
        <dbReference type="ARBA" id="ARBA00022906"/>
    </source>
</evidence>